<dbReference type="PANTHER" id="PTHR30168:SF0">
    <property type="entry name" value="INNER MEMBRANE PROTEIN"/>
    <property type="match status" value="1"/>
</dbReference>
<evidence type="ECO:0000256" key="3">
    <source>
        <dbReference type="ARBA" id="ARBA00022989"/>
    </source>
</evidence>
<keyword evidence="3 6" id="KW-1133">Transmembrane helix</keyword>
<dbReference type="Proteomes" id="UP001139168">
    <property type="component" value="Unassembled WGS sequence"/>
</dbReference>
<proteinExistence type="predicted"/>
<evidence type="ECO:0000256" key="4">
    <source>
        <dbReference type="ARBA" id="ARBA00023136"/>
    </source>
</evidence>
<evidence type="ECO:0000256" key="1">
    <source>
        <dbReference type="ARBA" id="ARBA00004167"/>
    </source>
</evidence>
<reference evidence="7" key="1">
    <citation type="submission" date="2021-10" db="EMBL/GenBank/DDBJ databases">
        <title>Novel species in genus Arthrobacter.</title>
        <authorList>
            <person name="Liu Y."/>
        </authorList>
    </citation>
    <scope>NUCLEOTIDE SEQUENCE</scope>
    <source>
        <strain evidence="7">Zg-Y786</strain>
    </source>
</reference>
<evidence type="ECO:0000256" key="6">
    <source>
        <dbReference type="SAM" id="Phobius"/>
    </source>
</evidence>
<keyword evidence="8" id="KW-1185">Reference proteome</keyword>
<dbReference type="Pfam" id="PF04228">
    <property type="entry name" value="Zn_peptidase"/>
    <property type="match status" value="1"/>
</dbReference>
<evidence type="ECO:0000313" key="7">
    <source>
        <dbReference type="EMBL" id="MCC3264989.1"/>
    </source>
</evidence>
<organism evidence="7 8">
    <name type="scientific">Arthrobacter gengyunqii</name>
    <dbReference type="NCBI Taxonomy" id="2886940"/>
    <lineage>
        <taxon>Bacteria</taxon>
        <taxon>Bacillati</taxon>
        <taxon>Actinomycetota</taxon>
        <taxon>Actinomycetes</taxon>
        <taxon>Micrococcales</taxon>
        <taxon>Micrococcaceae</taxon>
        <taxon>Arthrobacter</taxon>
    </lineage>
</organism>
<dbReference type="PANTHER" id="PTHR30168">
    <property type="entry name" value="PUTATIVE MEMBRANE PROTEIN YPFJ"/>
    <property type="match status" value="1"/>
</dbReference>
<dbReference type="EMBL" id="JAJFZQ010000003">
    <property type="protein sequence ID" value="MCC3264989.1"/>
    <property type="molecule type" value="Genomic_DNA"/>
</dbReference>
<accession>A0ABS8GED7</accession>
<name>A0ABS8GED7_9MICC</name>
<keyword evidence="4 6" id="KW-0472">Membrane</keyword>
<sequence length="302" mass="30813">MSFNENARLDSSRVSDRRGKGKGIAVGGGLGGGLILILSLIFGSDVVDGLGLSDGGSPAGAGSGYSESISECLDGADANERLDCRIVGTAESLDSYWGPALAAEGMTYTEPGVALFSGRTDTACGSATSAVGPFYCPADEQTYYDTAFFDELVAQYGASGGPLAQEYVVAHEFGHHIQNLTGVLGASASDPRGADSAAVRTELQADCYAGLWAGNAASVPAPGSTEPFLAELTATDIQDALSAASAIGDDRIQSMATGQVNPESWTHGSGDQRQAWFMQGYDGGSIASCDTFSAADLDNPSA</sequence>
<protein>
    <submittedName>
        <fullName evidence="7">Neutral zinc metallopeptidase</fullName>
    </submittedName>
</protein>
<gene>
    <name evidence="7" type="ORF">LJ752_02885</name>
</gene>
<comment type="subcellular location">
    <subcellularLocation>
        <location evidence="1">Membrane</location>
        <topology evidence="1">Single-pass membrane protein</topology>
    </subcellularLocation>
</comment>
<evidence type="ECO:0000313" key="8">
    <source>
        <dbReference type="Proteomes" id="UP001139168"/>
    </source>
</evidence>
<feature type="region of interest" description="Disordered" evidence="5">
    <location>
        <begin position="1"/>
        <end position="20"/>
    </location>
</feature>
<feature type="compositionally biased region" description="Basic and acidic residues" evidence="5">
    <location>
        <begin position="7"/>
        <end position="18"/>
    </location>
</feature>
<evidence type="ECO:0000256" key="5">
    <source>
        <dbReference type="SAM" id="MobiDB-lite"/>
    </source>
</evidence>
<dbReference type="RefSeq" id="WP_227889844.1">
    <property type="nucleotide sequence ID" value="NZ_JAJFZQ010000003.1"/>
</dbReference>
<dbReference type="InterPro" id="IPR007343">
    <property type="entry name" value="Uncharacterised_pept_Zn_put"/>
</dbReference>
<comment type="caution">
    <text evidence="7">The sequence shown here is derived from an EMBL/GenBank/DDBJ whole genome shotgun (WGS) entry which is preliminary data.</text>
</comment>
<evidence type="ECO:0000256" key="2">
    <source>
        <dbReference type="ARBA" id="ARBA00022692"/>
    </source>
</evidence>
<keyword evidence="2 6" id="KW-0812">Transmembrane</keyword>
<feature type="transmembrane region" description="Helical" evidence="6">
    <location>
        <begin position="21"/>
        <end position="42"/>
    </location>
</feature>